<evidence type="ECO:0000313" key="2">
    <source>
        <dbReference type="Proteomes" id="UP000776252"/>
    </source>
</evidence>
<sequence>MIPKYINVACITKENRNNMIDYAVSCINSGSGWVMNHTMFSNAAICINFEIEAKDVSKLLKRLNTNGFSLIKESIELAENFPHNIEEKYRKKEIIGAINITFVHNDPDLIIKAPAVPG</sequence>
<dbReference type="RefSeq" id="WP_216151050.1">
    <property type="nucleotide sequence ID" value="NZ_JAHLDV010000054.1"/>
</dbReference>
<reference evidence="1 2" key="1">
    <citation type="submission" date="2021-06" db="EMBL/GenBank/DDBJ databases">
        <title>Clostridia strains as spoilage organisms.</title>
        <authorList>
            <person name="Wambui J."/>
            <person name="Stephan R."/>
            <person name="Stevens M.J.A."/>
        </authorList>
    </citation>
    <scope>NUCLEOTIDE SEQUENCE [LARGE SCALE GENOMIC DNA]</scope>
    <source>
        <strain evidence="1 2">DSM 14204</strain>
    </source>
</reference>
<comment type="caution">
    <text evidence="1">The sequence shown here is derived from an EMBL/GenBank/DDBJ whole genome shotgun (WGS) entry which is preliminary data.</text>
</comment>
<evidence type="ECO:0000313" key="1">
    <source>
        <dbReference type="EMBL" id="MBU3161263.1"/>
    </source>
</evidence>
<proteinExistence type="predicted"/>
<keyword evidence="2" id="KW-1185">Reference proteome</keyword>
<protein>
    <submittedName>
        <fullName evidence="1">Uncharacterized protein</fullName>
    </submittedName>
</protein>
<gene>
    <name evidence="1" type="ORF">KPL37_16215</name>
</gene>
<dbReference type="Proteomes" id="UP000776252">
    <property type="component" value="Unassembled WGS sequence"/>
</dbReference>
<organism evidence="1 2">
    <name type="scientific">Clostridium frigoris</name>
    <dbReference type="NCBI Taxonomy" id="205327"/>
    <lineage>
        <taxon>Bacteria</taxon>
        <taxon>Bacillati</taxon>
        <taxon>Bacillota</taxon>
        <taxon>Clostridia</taxon>
        <taxon>Eubacteriales</taxon>
        <taxon>Clostridiaceae</taxon>
        <taxon>Clostridium</taxon>
    </lineage>
</organism>
<dbReference type="EMBL" id="JAHLDV010000054">
    <property type="protein sequence ID" value="MBU3161263.1"/>
    <property type="molecule type" value="Genomic_DNA"/>
</dbReference>
<name>A0ABS6BXD0_9CLOT</name>
<accession>A0ABS6BXD0</accession>